<evidence type="ECO:0000313" key="3">
    <source>
        <dbReference type="Proteomes" id="UP000515292"/>
    </source>
</evidence>
<dbReference type="AlphaFoldDB" id="A0A7G5IH25"/>
<dbReference type="KEGG" id="sand:H3309_15395"/>
<keyword evidence="3" id="KW-1185">Reference proteome</keyword>
<protein>
    <recommendedName>
        <fullName evidence="4">Imelysin-like domain-containing protein</fullName>
    </recommendedName>
</protein>
<organism evidence="2 3">
    <name type="scientific">Sandaracinobacteroides saxicola</name>
    <dbReference type="NCBI Taxonomy" id="2759707"/>
    <lineage>
        <taxon>Bacteria</taxon>
        <taxon>Pseudomonadati</taxon>
        <taxon>Pseudomonadota</taxon>
        <taxon>Alphaproteobacteria</taxon>
        <taxon>Sphingomonadales</taxon>
        <taxon>Sphingosinicellaceae</taxon>
        <taxon>Sandaracinobacteroides</taxon>
    </lineage>
</organism>
<evidence type="ECO:0008006" key="4">
    <source>
        <dbReference type="Google" id="ProtNLM"/>
    </source>
</evidence>
<dbReference type="RefSeq" id="WP_182295761.1">
    <property type="nucleotide sequence ID" value="NZ_CP059851.1"/>
</dbReference>
<proteinExistence type="predicted"/>
<sequence>MRVLLLALPLLLAGCARDVVLKPAVITFNTQARTAVAAAERQYDETIIRLNQQTADFLARNPDCGLALDIVPRRLNTPGATPAGAGYCLSEAEKAALTGPVKTERLPLASRETFAAQFRALGLLVDYVSFLAKHADDPSLTAAADIQSTANAVKGLGQGLSSLKTALGGEPIAEFANGGPVEKFATALASIAGQFELIAKQANDVSALERAIKSAQVPIGGAIDTLADSADAWACAALERRQIDANSYALNWSPKLASLDPAARKEVAQGWVNRAQFRLPAFCPGSDSPAAIRGEVATMLLGVKQAQNELLELANHNYTPAQRKAIIEATLSRLGTLLSRIATLVPVLP</sequence>
<reference evidence="2 3" key="1">
    <citation type="submission" date="2020-07" db="EMBL/GenBank/DDBJ databases">
        <title>Complete genome sequence for Sandaracinobacter sp. M6.</title>
        <authorList>
            <person name="Tang Y."/>
            <person name="Liu Q."/>
            <person name="Guo Z."/>
            <person name="Lei P."/>
            <person name="Huang B."/>
        </authorList>
    </citation>
    <scope>NUCLEOTIDE SEQUENCE [LARGE SCALE GENOMIC DNA]</scope>
    <source>
        <strain evidence="2 3">M6</strain>
    </source>
</reference>
<accession>A0A7G5IH25</accession>
<dbReference type="PROSITE" id="PS51257">
    <property type="entry name" value="PROKAR_LIPOPROTEIN"/>
    <property type="match status" value="1"/>
</dbReference>
<gene>
    <name evidence="2" type="ORF">H3309_15395</name>
</gene>
<name>A0A7G5IH25_9SPHN</name>
<keyword evidence="1" id="KW-0732">Signal</keyword>
<evidence type="ECO:0000313" key="2">
    <source>
        <dbReference type="EMBL" id="QMW22667.1"/>
    </source>
</evidence>
<evidence type="ECO:0000256" key="1">
    <source>
        <dbReference type="SAM" id="SignalP"/>
    </source>
</evidence>
<feature type="signal peptide" evidence="1">
    <location>
        <begin position="1"/>
        <end position="18"/>
    </location>
</feature>
<dbReference type="EMBL" id="CP059851">
    <property type="protein sequence ID" value="QMW22667.1"/>
    <property type="molecule type" value="Genomic_DNA"/>
</dbReference>
<feature type="chain" id="PRO_5028922993" description="Imelysin-like domain-containing protein" evidence="1">
    <location>
        <begin position="19"/>
        <end position="349"/>
    </location>
</feature>
<dbReference type="Proteomes" id="UP000515292">
    <property type="component" value="Chromosome"/>
</dbReference>